<accession>A0ABS6CZG1</accession>
<dbReference type="InterPro" id="IPR025648">
    <property type="entry name" value="DUF4358"/>
</dbReference>
<gene>
    <name evidence="2" type="ORF">HGO97_002260</name>
</gene>
<keyword evidence="3" id="KW-1185">Reference proteome</keyword>
<comment type="caution">
    <text evidence="2">The sequence shown here is derived from an EMBL/GenBank/DDBJ whole genome shotgun (WGS) entry which is preliminary data.</text>
</comment>
<evidence type="ECO:0000313" key="2">
    <source>
        <dbReference type="EMBL" id="MBU3874635.1"/>
    </source>
</evidence>
<name>A0ABS6CZG1_9FIRM</name>
<keyword evidence="1" id="KW-0812">Transmembrane</keyword>
<proteinExistence type="predicted"/>
<organism evidence="2 3">
    <name type="scientific">Faecalicatena faecalis</name>
    <dbReference type="NCBI Taxonomy" id="2726362"/>
    <lineage>
        <taxon>Bacteria</taxon>
        <taxon>Bacillati</taxon>
        <taxon>Bacillota</taxon>
        <taxon>Clostridia</taxon>
        <taxon>Lachnospirales</taxon>
        <taxon>Lachnospiraceae</taxon>
        <taxon>Faecalicatena</taxon>
    </lineage>
</organism>
<dbReference type="Proteomes" id="UP000723714">
    <property type="component" value="Unassembled WGS sequence"/>
</dbReference>
<sequence length="172" mass="19104">MRSSYNTGSLHTGSKRPGYAGILKYVVSAVIIAYIVVLMIFTSGSTKSFTQVEKAVEASLDTSNLKQVDVQGLKRYYGLNSADYEGVMLYSSQVSMSTEEVLLIKVKNEKQVQQVKDAVQKRLDNRKKDFDGYAPEQVKLIEQAQLSVRGKFIFLAVAPKAEAYKDAFAKSL</sequence>
<keyword evidence="1" id="KW-1133">Transmembrane helix</keyword>
<evidence type="ECO:0000313" key="3">
    <source>
        <dbReference type="Proteomes" id="UP000723714"/>
    </source>
</evidence>
<evidence type="ECO:0000256" key="1">
    <source>
        <dbReference type="SAM" id="Phobius"/>
    </source>
</evidence>
<protein>
    <submittedName>
        <fullName evidence="2">DUF4358 domain-containing protein</fullName>
    </submittedName>
</protein>
<keyword evidence="1" id="KW-0472">Membrane</keyword>
<feature type="transmembrane region" description="Helical" evidence="1">
    <location>
        <begin position="21"/>
        <end position="41"/>
    </location>
</feature>
<dbReference type="Pfam" id="PF14270">
    <property type="entry name" value="DUF4358"/>
    <property type="match status" value="1"/>
</dbReference>
<reference evidence="2 3" key="1">
    <citation type="submission" date="2021-06" db="EMBL/GenBank/DDBJ databases">
        <title>Faecalicatena sp. nov. isolated from porcine feces.</title>
        <authorList>
            <person name="Oh B.S."/>
            <person name="Lee J.H."/>
        </authorList>
    </citation>
    <scope>NUCLEOTIDE SEQUENCE [LARGE SCALE GENOMIC DNA]</scope>
    <source>
        <strain evidence="2 3">AGMB00832</strain>
    </source>
</reference>
<dbReference type="EMBL" id="JABACJ020000001">
    <property type="protein sequence ID" value="MBU3874635.1"/>
    <property type="molecule type" value="Genomic_DNA"/>
</dbReference>